<dbReference type="RefSeq" id="WP_188402175.1">
    <property type="nucleotide sequence ID" value="NZ_BMCE01000001.1"/>
</dbReference>
<keyword evidence="4" id="KW-0472">Membrane</keyword>
<evidence type="ECO:0000256" key="2">
    <source>
        <dbReference type="ARBA" id="ARBA00023016"/>
    </source>
</evidence>
<feature type="transmembrane region" description="Helical" evidence="4">
    <location>
        <begin position="104"/>
        <end position="123"/>
    </location>
</feature>
<evidence type="ECO:0000313" key="6">
    <source>
        <dbReference type="EMBL" id="MBN3547980.1"/>
    </source>
</evidence>
<evidence type="ECO:0000259" key="5">
    <source>
        <dbReference type="PROSITE" id="PS50076"/>
    </source>
</evidence>
<evidence type="ECO:0000313" key="7">
    <source>
        <dbReference type="Proteomes" id="UP001319060"/>
    </source>
</evidence>
<dbReference type="PANTHER" id="PTHR44240:SF10">
    <property type="entry name" value="J DOMAIN-CONTAINING PROTEIN"/>
    <property type="match status" value="1"/>
</dbReference>
<comment type="caution">
    <text evidence="6">The sequence shown here is derived from an EMBL/GenBank/DDBJ whole genome shotgun (WGS) entry which is preliminary data.</text>
</comment>
<protein>
    <submittedName>
        <fullName evidence="6">J domain-containing protein</fullName>
    </submittedName>
</protein>
<evidence type="ECO:0000256" key="3">
    <source>
        <dbReference type="SAM" id="Coils"/>
    </source>
</evidence>
<feature type="coiled-coil region" evidence="3">
    <location>
        <begin position="140"/>
        <end position="174"/>
    </location>
</feature>
<keyword evidence="4" id="KW-1133">Transmembrane helix</keyword>
<dbReference type="CDD" id="cd06257">
    <property type="entry name" value="DnaJ"/>
    <property type="match status" value="1"/>
</dbReference>
<dbReference type="InterPro" id="IPR001623">
    <property type="entry name" value="DnaJ_domain"/>
</dbReference>
<sequence length="266" mass="30841">MEKFIDYYKVLNVSYYATFEEIKDSYRNKVKETHPDSPFGDAENFKMVKEAYDVLSNEEKRKHYNEFLFAFTKVNTPVNNHKTSTETPYTVKNPDRSQRTWKPLTISSLMLNIAFLMVIIWGFNQGLDEKNKFVIVQEKLEKSEQSFVELQTKYDDLNDQYTTLELDYNNLLTQREYTYEDEPLVEEAATTEPVADEPEFINPEGAFTQGSSKEHVKKVMGTPSSLSKLPSGGETWWYGGSSYINFNSEGIVEGWYDYSGGKLKVQ</sequence>
<dbReference type="SUPFAM" id="SSF46565">
    <property type="entry name" value="Chaperone J-domain"/>
    <property type="match status" value="1"/>
</dbReference>
<keyword evidence="4" id="KW-0812">Transmembrane</keyword>
<gene>
    <name evidence="6" type="ORF">JYA64_21950</name>
</gene>
<keyword evidence="2" id="KW-0346">Stress response</keyword>
<dbReference type="EMBL" id="JAFHKS010000044">
    <property type="protein sequence ID" value="MBN3547980.1"/>
    <property type="molecule type" value="Genomic_DNA"/>
</dbReference>
<dbReference type="InterPro" id="IPR036869">
    <property type="entry name" value="J_dom_sf"/>
</dbReference>
<name>A0ABS2ZJ71_9BACL</name>
<feature type="domain" description="J" evidence="5">
    <location>
        <begin position="6"/>
        <end position="68"/>
    </location>
</feature>
<dbReference type="PANTHER" id="PTHR44240">
    <property type="entry name" value="DNAJ DOMAIN (PROKARYOTIC HEAT SHOCK PROTEIN)-RELATED"/>
    <property type="match status" value="1"/>
</dbReference>
<dbReference type="SMART" id="SM00271">
    <property type="entry name" value="DnaJ"/>
    <property type="match status" value="1"/>
</dbReference>
<keyword evidence="7" id="KW-1185">Reference proteome</keyword>
<reference evidence="6 7" key="1">
    <citation type="submission" date="2021-01" db="EMBL/GenBank/DDBJ databases">
        <title>Genome Sequencing of Type Strains.</title>
        <authorList>
            <person name="Lemaire J.F."/>
            <person name="Inderbitzin P."/>
            <person name="Collins S.B."/>
            <person name="Wespe N."/>
            <person name="Knight-Connoni V."/>
        </authorList>
    </citation>
    <scope>NUCLEOTIDE SEQUENCE [LARGE SCALE GENOMIC DNA]</scope>
    <source>
        <strain evidence="6 7">DSM 14730</strain>
    </source>
</reference>
<evidence type="ECO:0000256" key="4">
    <source>
        <dbReference type="SAM" id="Phobius"/>
    </source>
</evidence>
<dbReference type="InterPro" id="IPR018253">
    <property type="entry name" value="DnaJ_domain_CS"/>
</dbReference>
<dbReference type="Gene3D" id="1.10.287.110">
    <property type="entry name" value="DnaJ domain"/>
    <property type="match status" value="1"/>
</dbReference>
<evidence type="ECO:0000256" key="1">
    <source>
        <dbReference type="ARBA" id="ARBA00022705"/>
    </source>
</evidence>
<dbReference type="PROSITE" id="PS00636">
    <property type="entry name" value="DNAJ_1"/>
    <property type="match status" value="1"/>
</dbReference>
<accession>A0ABS2ZJ71</accession>
<organism evidence="6 7">
    <name type="scientific">Fictibacillus barbaricus</name>
    <dbReference type="NCBI Taxonomy" id="182136"/>
    <lineage>
        <taxon>Bacteria</taxon>
        <taxon>Bacillati</taxon>
        <taxon>Bacillota</taxon>
        <taxon>Bacilli</taxon>
        <taxon>Bacillales</taxon>
        <taxon>Fictibacillaceae</taxon>
        <taxon>Fictibacillus</taxon>
    </lineage>
</organism>
<proteinExistence type="predicted"/>
<keyword evidence="3" id="KW-0175">Coiled coil</keyword>
<keyword evidence="1" id="KW-0235">DNA replication</keyword>
<dbReference type="PRINTS" id="PR00625">
    <property type="entry name" value="JDOMAIN"/>
</dbReference>
<dbReference type="InterPro" id="IPR052276">
    <property type="entry name" value="Diphthamide-biosynth_chaperone"/>
</dbReference>
<dbReference type="PROSITE" id="PS50076">
    <property type="entry name" value="DNAJ_2"/>
    <property type="match status" value="1"/>
</dbReference>
<dbReference type="Proteomes" id="UP001319060">
    <property type="component" value="Unassembled WGS sequence"/>
</dbReference>
<dbReference type="Pfam" id="PF00226">
    <property type="entry name" value="DnaJ"/>
    <property type="match status" value="1"/>
</dbReference>